<reference evidence="9 10" key="1">
    <citation type="submission" date="2017-04" db="EMBL/GenBank/DDBJ databases">
        <authorList>
            <person name="Afonso C.L."/>
            <person name="Miller P.J."/>
            <person name="Scott M.A."/>
            <person name="Spackman E."/>
            <person name="Goraichik I."/>
            <person name="Dimitrov K.M."/>
            <person name="Suarez D.L."/>
            <person name="Swayne D.E."/>
        </authorList>
    </citation>
    <scope>NUCLEOTIDE SEQUENCE [LARGE SCALE GENOMIC DNA]</scope>
    <source>
        <strain evidence="9 10">CGMCC 1.10972</strain>
    </source>
</reference>
<dbReference type="Pfam" id="PF01850">
    <property type="entry name" value="PIN"/>
    <property type="match status" value="1"/>
</dbReference>
<dbReference type="STRING" id="937218.SAMN06297251_11772"/>
<dbReference type="AlphaFoldDB" id="A0A1W2DS15"/>
<evidence type="ECO:0000256" key="5">
    <source>
        <dbReference type="ARBA" id="ARBA00022801"/>
    </source>
</evidence>
<keyword evidence="10" id="KW-1185">Reference proteome</keyword>
<keyword evidence="2" id="KW-1277">Toxin-antitoxin system</keyword>
<dbReference type="EMBL" id="FWXR01000017">
    <property type="protein sequence ID" value="SMD00284.1"/>
    <property type="molecule type" value="Genomic_DNA"/>
</dbReference>
<evidence type="ECO:0000256" key="4">
    <source>
        <dbReference type="ARBA" id="ARBA00022723"/>
    </source>
</evidence>
<dbReference type="GO" id="GO:0046872">
    <property type="term" value="F:metal ion binding"/>
    <property type="evidence" value="ECO:0007669"/>
    <property type="project" value="UniProtKB-KW"/>
</dbReference>
<dbReference type="PANTHER" id="PTHR33653:SF1">
    <property type="entry name" value="RIBONUCLEASE VAPC2"/>
    <property type="match status" value="1"/>
</dbReference>
<evidence type="ECO:0000256" key="3">
    <source>
        <dbReference type="ARBA" id="ARBA00022722"/>
    </source>
</evidence>
<dbReference type="GO" id="GO:0004518">
    <property type="term" value="F:nuclease activity"/>
    <property type="evidence" value="ECO:0007669"/>
    <property type="project" value="UniProtKB-KW"/>
</dbReference>
<comment type="similarity">
    <text evidence="7">Belongs to the PINc/VapC protein family.</text>
</comment>
<gene>
    <name evidence="9" type="ORF">SAMN06297251_11772</name>
</gene>
<keyword evidence="5" id="KW-0378">Hydrolase</keyword>
<protein>
    <recommendedName>
        <fullName evidence="8">PIN domain-containing protein</fullName>
    </recommendedName>
</protein>
<evidence type="ECO:0000259" key="8">
    <source>
        <dbReference type="Pfam" id="PF01850"/>
    </source>
</evidence>
<accession>A0A1W2DS15</accession>
<name>A0A1W2DS15_9HYPH</name>
<feature type="domain" description="PIN" evidence="8">
    <location>
        <begin position="14"/>
        <end position="127"/>
    </location>
</feature>
<keyword evidence="4" id="KW-0479">Metal-binding</keyword>
<evidence type="ECO:0000313" key="9">
    <source>
        <dbReference type="EMBL" id="SMD00284.1"/>
    </source>
</evidence>
<sequence length="146" mass="15987">MSIGSEDLAMTSTLIDSNILIDLMAGGPHFDLSREALFQAKLAGPLILSALVWAEIAHTNLEAADLKMRLGWLRLQEDDLPFEAGFIAGKAHRLYRSRGGGRERTLPDFLIGAHALVGGHRLLTRDSTRYRSYFPDLAIVTPEGSA</sequence>
<dbReference type="Proteomes" id="UP000192656">
    <property type="component" value="Unassembled WGS sequence"/>
</dbReference>
<evidence type="ECO:0000256" key="1">
    <source>
        <dbReference type="ARBA" id="ARBA00001946"/>
    </source>
</evidence>
<keyword evidence="3" id="KW-0540">Nuclease</keyword>
<keyword evidence="6" id="KW-0460">Magnesium</keyword>
<evidence type="ECO:0000256" key="6">
    <source>
        <dbReference type="ARBA" id="ARBA00022842"/>
    </source>
</evidence>
<proteinExistence type="inferred from homology"/>
<dbReference type="InterPro" id="IPR029060">
    <property type="entry name" value="PIN-like_dom_sf"/>
</dbReference>
<evidence type="ECO:0000313" key="10">
    <source>
        <dbReference type="Proteomes" id="UP000192656"/>
    </source>
</evidence>
<dbReference type="Gene3D" id="3.40.50.1010">
    <property type="entry name" value="5'-nuclease"/>
    <property type="match status" value="1"/>
</dbReference>
<organism evidence="9 10">
    <name type="scientific">Fulvimarina manganoxydans</name>
    <dbReference type="NCBI Taxonomy" id="937218"/>
    <lineage>
        <taxon>Bacteria</taxon>
        <taxon>Pseudomonadati</taxon>
        <taxon>Pseudomonadota</taxon>
        <taxon>Alphaproteobacteria</taxon>
        <taxon>Hyphomicrobiales</taxon>
        <taxon>Aurantimonadaceae</taxon>
        <taxon>Fulvimarina</taxon>
    </lineage>
</organism>
<dbReference type="InterPro" id="IPR002716">
    <property type="entry name" value="PIN_dom"/>
</dbReference>
<dbReference type="InterPro" id="IPR050556">
    <property type="entry name" value="Type_II_TA_system_RNase"/>
</dbReference>
<dbReference type="GO" id="GO:0016787">
    <property type="term" value="F:hydrolase activity"/>
    <property type="evidence" value="ECO:0007669"/>
    <property type="project" value="UniProtKB-KW"/>
</dbReference>
<comment type="cofactor">
    <cofactor evidence="1">
        <name>Mg(2+)</name>
        <dbReference type="ChEBI" id="CHEBI:18420"/>
    </cofactor>
</comment>
<evidence type="ECO:0000256" key="2">
    <source>
        <dbReference type="ARBA" id="ARBA00022649"/>
    </source>
</evidence>
<evidence type="ECO:0000256" key="7">
    <source>
        <dbReference type="ARBA" id="ARBA00038093"/>
    </source>
</evidence>
<dbReference type="SUPFAM" id="SSF88723">
    <property type="entry name" value="PIN domain-like"/>
    <property type="match status" value="1"/>
</dbReference>
<dbReference type="PANTHER" id="PTHR33653">
    <property type="entry name" value="RIBONUCLEASE VAPC2"/>
    <property type="match status" value="1"/>
</dbReference>